<dbReference type="EMBL" id="LXQA011216180">
    <property type="protein sequence ID" value="MCI89305.1"/>
    <property type="molecule type" value="Genomic_DNA"/>
</dbReference>
<feature type="non-terminal residue" evidence="1">
    <location>
        <position position="45"/>
    </location>
</feature>
<protein>
    <submittedName>
        <fullName evidence="1">Uncharacterized protein</fullName>
    </submittedName>
</protein>
<keyword evidence="2" id="KW-1185">Reference proteome</keyword>
<comment type="caution">
    <text evidence="1">The sequence shown here is derived from an EMBL/GenBank/DDBJ whole genome shotgun (WGS) entry which is preliminary data.</text>
</comment>
<evidence type="ECO:0000313" key="1">
    <source>
        <dbReference type="EMBL" id="MCI89305.1"/>
    </source>
</evidence>
<dbReference type="AlphaFoldDB" id="A0A392VRH8"/>
<evidence type="ECO:0000313" key="2">
    <source>
        <dbReference type="Proteomes" id="UP000265520"/>
    </source>
</evidence>
<proteinExistence type="predicted"/>
<name>A0A392VRH8_9FABA</name>
<accession>A0A392VRH8</accession>
<dbReference type="Proteomes" id="UP000265520">
    <property type="component" value="Unassembled WGS sequence"/>
</dbReference>
<organism evidence="1 2">
    <name type="scientific">Trifolium medium</name>
    <dbReference type="NCBI Taxonomy" id="97028"/>
    <lineage>
        <taxon>Eukaryota</taxon>
        <taxon>Viridiplantae</taxon>
        <taxon>Streptophyta</taxon>
        <taxon>Embryophyta</taxon>
        <taxon>Tracheophyta</taxon>
        <taxon>Spermatophyta</taxon>
        <taxon>Magnoliopsida</taxon>
        <taxon>eudicotyledons</taxon>
        <taxon>Gunneridae</taxon>
        <taxon>Pentapetalae</taxon>
        <taxon>rosids</taxon>
        <taxon>fabids</taxon>
        <taxon>Fabales</taxon>
        <taxon>Fabaceae</taxon>
        <taxon>Papilionoideae</taxon>
        <taxon>50 kb inversion clade</taxon>
        <taxon>NPAAA clade</taxon>
        <taxon>Hologalegina</taxon>
        <taxon>IRL clade</taxon>
        <taxon>Trifolieae</taxon>
        <taxon>Trifolium</taxon>
    </lineage>
</organism>
<reference evidence="1 2" key="1">
    <citation type="journal article" date="2018" name="Front. Plant Sci.">
        <title>Red Clover (Trifolium pratense) and Zigzag Clover (T. medium) - A Picture of Genomic Similarities and Differences.</title>
        <authorList>
            <person name="Dluhosova J."/>
            <person name="Istvanek J."/>
            <person name="Nedelnik J."/>
            <person name="Repkova J."/>
        </authorList>
    </citation>
    <scope>NUCLEOTIDE SEQUENCE [LARGE SCALE GENOMIC DNA]</scope>
    <source>
        <strain evidence="2">cv. 10/8</strain>
        <tissue evidence="1">Leaf</tissue>
    </source>
</reference>
<sequence length="45" mass="5164">MILHQAKYVTEILREFEMLDCNSSVTPADTRFKLKVDESSDTVDS</sequence>